<name>A0ABS1E5S7_9GAMM</name>
<gene>
    <name evidence="1" type="ORF">CKO13_08700</name>
</gene>
<sequence length="150" mass="17182">MEEAKIAMEGRMSERLNSIVRQLRRAGADPVRRLEQLPLQERCYVALSAPRYEYLPAQCSDPVEAWHHLSAEQQLDVCYHRGWPEQWVWEDTARPLADLAEAWAALTEAGVPWRGRLYLHSVAGRIRELAAERDRLHAEVAQLQERGGGS</sequence>
<keyword evidence="2" id="KW-1185">Reference proteome</keyword>
<accession>A0ABS1E5S7</accession>
<organism evidence="1 2">
    <name type="scientific">Halorhodospira neutriphila</name>
    <dbReference type="NCBI Taxonomy" id="168379"/>
    <lineage>
        <taxon>Bacteria</taxon>
        <taxon>Pseudomonadati</taxon>
        <taxon>Pseudomonadota</taxon>
        <taxon>Gammaproteobacteria</taxon>
        <taxon>Chromatiales</taxon>
        <taxon>Ectothiorhodospiraceae</taxon>
        <taxon>Halorhodospira</taxon>
    </lineage>
</organism>
<dbReference type="Proteomes" id="UP000738126">
    <property type="component" value="Unassembled WGS sequence"/>
</dbReference>
<evidence type="ECO:0000313" key="2">
    <source>
        <dbReference type="Proteomes" id="UP000738126"/>
    </source>
</evidence>
<dbReference type="EMBL" id="NRSH01000098">
    <property type="protein sequence ID" value="MBK1727098.1"/>
    <property type="molecule type" value="Genomic_DNA"/>
</dbReference>
<reference evidence="1 2" key="1">
    <citation type="journal article" date="2020" name="Microorganisms">
        <title>Osmotic Adaptation and Compatible Solute Biosynthesis of Phototrophic Bacteria as Revealed from Genome Analyses.</title>
        <authorList>
            <person name="Imhoff J.F."/>
            <person name="Rahn T."/>
            <person name="Kunzel S."/>
            <person name="Keller A."/>
            <person name="Neulinger S.C."/>
        </authorList>
    </citation>
    <scope>NUCLEOTIDE SEQUENCE [LARGE SCALE GENOMIC DNA]</scope>
    <source>
        <strain evidence="1 2">DSM 15116</strain>
    </source>
</reference>
<protein>
    <submittedName>
        <fullName evidence="1">Uncharacterized protein</fullName>
    </submittedName>
</protein>
<comment type="caution">
    <text evidence="1">The sequence shown here is derived from an EMBL/GenBank/DDBJ whole genome shotgun (WGS) entry which is preliminary data.</text>
</comment>
<evidence type="ECO:0000313" key="1">
    <source>
        <dbReference type="EMBL" id="MBK1727098.1"/>
    </source>
</evidence>
<proteinExistence type="predicted"/>